<gene>
    <name evidence="1" type="ORF">F2Q69_00030571</name>
</gene>
<proteinExistence type="predicted"/>
<dbReference type="Proteomes" id="UP000712600">
    <property type="component" value="Unassembled WGS sequence"/>
</dbReference>
<dbReference type="AlphaFoldDB" id="A0A8S9S3A1"/>
<sequence>MDKGLQSLSSAATEGAKVPLQKSLADLTRPSQFYTNRSAIQPLQIQRFEICPHTLLSCGSAPLSLSS</sequence>
<organism evidence="1 2">
    <name type="scientific">Brassica cretica</name>
    <name type="common">Mustard</name>
    <dbReference type="NCBI Taxonomy" id="69181"/>
    <lineage>
        <taxon>Eukaryota</taxon>
        <taxon>Viridiplantae</taxon>
        <taxon>Streptophyta</taxon>
        <taxon>Embryophyta</taxon>
        <taxon>Tracheophyta</taxon>
        <taxon>Spermatophyta</taxon>
        <taxon>Magnoliopsida</taxon>
        <taxon>eudicotyledons</taxon>
        <taxon>Gunneridae</taxon>
        <taxon>Pentapetalae</taxon>
        <taxon>rosids</taxon>
        <taxon>malvids</taxon>
        <taxon>Brassicales</taxon>
        <taxon>Brassicaceae</taxon>
        <taxon>Brassiceae</taxon>
        <taxon>Brassica</taxon>
    </lineage>
</organism>
<accession>A0A8S9S3A1</accession>
<comment type="caution">
    <text evidence="1">The sequence shown here is derived from an EMBL/GenBank/DDBJ whole genome shotgun (WGS) entry which is preliminary data.</text>
</comment>
<reference evidence="1" key="1">
    <citation type="submission" date="2019-12" db="EMBL/GenBank/DDBJ databases">
        <title>Genome sequencing and annotation of Brassica cretica.</title>
        <authorList>
            <person name="Studholme D.J."/>
            <person name="Sarris P."/>
        </authorList>
    </citation>
    <scope>NUCLEOTIDE SEQUENCE</scope>
    <source>
        <strain evidence="1">PFS-109/04</strain>
        <tissue evidence="1">Leaf</tissue>
    </source>
</reference>
<evidence type="ECO:0000313" key="1">
    <source>
        <dbReference type="EMBL" id="KAF3587203.1"/>
    </source>
</evidence>
<dbReference type="EMBL" id="QGKX02000088">
    <property type="protein sequence ID" value="KAF3587203.1"/>
    <property type="molecule type" value="Genomic_DNA"/>
</dbReference>
<name>A0A8S9S3A1_BRACR</name>
<evidence type="ECO:0000313" key="2">
    <source>
        <dbReference type="Proteomes" id="UP000712600"/>
    </source>
</evidence>
<protein>
    <submittedName>
        <fullName evidence="1">Uncharacterized protein</fullName>
    </submittedName>
</protein>